<accession>A0A931PX97</accession>
<evidence type="ECO:0000313" key="4">
    <source>
        <dbReference type="Proteomes" id="UP000727962"/>
    </source>
</evidence>
<dbReference type="GO" id="GO:0004518">
    <property type="term" value="F:nuclease activity"/>
    <property type="evidence" value="ECO:0007669"/>
    <property type="project" value="InterPro"/>
</dbReference>
<dbReference type="AlphaFoldDB" id="A0A931PX97"/>
<name>A0A931PX97_FIMGI</name>
<sequence length="171" mass="19070">MPEEFDEPEGQPDDLDKPPSFFPYEDGPARRESHASGVLVEVQIEGVFAAESAGNVSRFVLLADPESGRKLPILIGPYEAQAITLPLEGTRPDRPMTHDLIRNLMEKLGGELDRIVIDDLWNTTYYAKLYIKKGAEEFEIDARPSDSLAIAVRYDAPIFVAASIFDQAFEE</sequence>
<dbReference type="PANTHER" id="PTHR15160:SF1">
    <property type="entry name" value="VON HIPPEL-LINDAU DISEASE TUMOR SUPPRESSOR"/>
    <property type="match status" value="1"/>
</dbReference>
<dbReference type="SUPFAM" id="SSF103256">
    <property type="entry name" value="Hypothetical protein TM0160"/>
    <property type="match status" value="1"/>
</dbReference>
<dbReference type="Gene3D" id="3.10.690.10">
    <property type="entry name" value="Bifunctional nuclease domain"/>
    <property type="match status" value="1"/>
</dbReference>
<dbReference type="Pfam" id="PF02577">
    <property type="entry name" value="BFN_dom"/>
    <property type="match status" value="1"/>
</dbReference>
<reference evidence="3" key="1">
    <citation type="submission" date="2020-07" db="EMBL/GenBank/DDBJ databases">
        <title>Huge and variable diversity of episymbiotic CPR bacteria and DPANN archaea in groundwater ecosystems.</title>
        <authorList>
            <person name="He C.Y."/>
            <person name="Keren R."/>
            <person name="Whittaker M."/>
            <person name="Farag I.F."/>
            <person name="Doudna J."/>
            <person name="Cate J.H.D."/>
            <person name="Banfield J.F."/>
        </authorList>
    </citation>
    <scope>NUCLEOTIDE SEQUENCE</scope>
    <source>
        <strain evidence="3">NC_groundwater_17_Pr7_B-0.1um_64_12</strain>
    </source>
</reference>
<proteinExistence type="predicted"/>
<comment type="caution">
    <text evidence="3">The sequence shown here is derived from an EMBL/GenBank/DDBJ whole genome shotgun (WGS) entry which is preliminary data.</text>
</comment>
<dbReference type="Proteomes" id="UP000727962">
    <property type="component" value="Unassembled WGS sequence"/>
</dbReference>
<dbReference type="PANTHER" id="PTHR15160">
    <property type="entry name" value="VON HIPPEL-LINDAU PROTEIN"/>
    <property type="match status" value="1"/>
</dbReference>
<gene>
    <name evidence="3" type="ORF">HYR64_10390</name>
</gene>
<dbReference type="InterPro" id="IPR003729">
    <property type="entry name" value="Bi_nuclease_dom"/>
</dbReference>
<organism evidence="3 4">
    <name type="scientific">Fimbriimonas ginsengisoli</name>
    <dbReference type="NCBI Taxonomy" id="1005039"/>
    <lineage>
        <taxon>Bacteria</taxon>
        <taxon>Bacillati</taxon>
        <taxon>Armatimonadota</taxon>
        <taxon>Fimbriimonadia</taxon>
        <taxon>Fimbriimonadales</taxon>
        <taxon>Fimbriimonadaceae</taxon>
        <taxon>Fimbriimonas</taxon>
    </lineage>
</organism>
<dbReference type="InterPro" id="IPR036104">
    <property type="entry name" value="BFN_sf"/>
</dbReference>
<evidence type="ECO:0000313" key="3">
    <source>
        <dbReference type="EMBL" id="MBI1757501.1"/>
    </source>
</evidence>
<dbReference type="PROSITE" id="PS51658">
    <property type="entry name" value="BFN"/>
    <property type="match status" value="1"/>
</dbReference>
<protein>
    <submittedName>
        <fullName evidence="3">Bifunctional nuclease family protein</fullName>
    </submittedName>
</protein>
<feature type="compositionally biased region" description="Acidic residues" evidence="1">
    <location>
        <begin position="1"/>
        <end position="13"/>
    </location>
</feature>
<feature type="region of interest" description="Disordered" evidence="1">
    <location>
        <begin position="1"/>
        <end position="30"/>
    </location>
</feature>
<evidence type="ECO:0000259" key="2">
    <source>
        <dbReference type="PROSITE" id="PS51658"/>
    </source>
</evidence>
<evidence type="ECO:0000256" key="1">
    <source>
        <dbReference type="SAM" id="MobiDB-lite"/>
    </source>
</evidence>
<feature type="domain" description="BFN" evidence="2">
    <location>
        <begin position="39"/>
        <end position="171"/>
    </location>
</feature>
<dbReference type="EMBL" id="JACOSL010000064">
    <property type="protein sequence ID" value="MBI1757501.1"/>
    <property type="molecule type" value="Genomic_DNA"/>
</dbReference>